<dbReference type="SUPFAM" id="SSF55874">
    <property type="entry name" value="ATPase domain of HSP90 chaperone/DNA topoisomerase II/histidine kinase"/>
    <property type="match status" value="1"/>
</dbReference>
<feature type="transmembrane region" description="Helical" evidence="1">
    <location>
        <begin position="95"/>
        <end position="117"/>
    </location>
</feature>
<dbReference type="InterPro" id="IPR050640">
    <property type="entry name" value="Bact_2-comp_sensor_kinase"/>
</dbReference>
<dbReference type="Proteomes" id="UP000254258">
    <property type="component" value="Unassembled WGS sequence"/>
</dbReference>
<evidence type="ECO:0000313" key="3">
    <source>
        <dbReference type="EMBL" id="RDS83690.1"/>
    </source>
</evidence>
<feature type="transmembrane region" description="Helical" evidence="1">
    <location>
        <begin position="63"/>
        <end position="83"/>
    </location>
</feature>
<dbReference type="InterPro" id="IPR010559">
    <property type="entry name" value="Sig_transdc_His_kin_internal"/>
</dbReference>
<keyword evidence="1" id="KW-0472">Membrane</keyword>
<sequence length="385" mass="42262">MKGIMAPPHATQRLVPATSLSRHRPCPSAALTLLLGWGPCALACVIGALTVVSEQPGLMRYDALLFVFYSLAALPITGLLRAVWRREIPLRTISWLLLVSTFVTALVATALFVKVALSIGVMTGGFHWNAILLRMQTIWFLLMAYCAMYIGVGYQLVALEETRRALAATALAKEAELKALRYQVHPHFLFNTLNAISTLVIDERPGDATRMLAQLADFLRMTLTQQVSHEVSVSQELAFTEHYLDIEKVRLGERLTVDLAVSSNALDAAVPYLLLQPLVENAIRHGIARRPEGGQLRIDIEVVAERLHLTVWNQGVAEQGESSPDEGEGSAIGLQNVRDRLSHLYATDYQFAMSVAEDGSCLVEAHLPYRAMAHSQASLSGALRS</sequence>
<dbReference type="PANTHER" id="PTHR34220:SF7">
    <property type="entry name" value="SENSOR HISTIDINE KINASE YPDA"/>
    <property type="match status" value="1"/>
</dbReference>
<dbReference type="InterPro" id="IPR036890">
    <property type="entry name" value="HATPase_C_sf"/>
</dbReference>
<dbReference type="EMBL" id="QRBE01000002">
    <property type="protein sequence ID" value="RDS83690.1"/>
    <property type="molecule type" value="Genomic_DNA"/>
</dbReference>
<keyword evidence="1" id="KW-1133">Transmembrane helix</keyword>
<gene>
    <name evidence="3" type="ORF">DWU98_05020</name>
</gene>
<evidence type="ECO:0000256" key="1">
    <source>
        <dbReference type="SAM" id="Phobius"/>
    </source>
</evidence>
<feature type="domain" description="Signal transduction histidine kinase internal region" evidence="2">
    <location>
        <begin position="175"/>
        <end position="255"/>
    </location>
</feature>
<feature type="transmembrane region" description="Helical" evidence="1">
    <location>
        <begin position="137"/>
        <end position="157"/>
    </location>
</feature>
<dbReference type="GO" id="GO:0000155">
    <property type="term" value="F:phosphorelay sensor kinase activity"/>
    <property type="evidence" value="ECO:0007669"/>
    <property type="project" value="InterPro"/>
</dbReference>
<dbReference type="Gene3D" id="3.30.565.10">
    <property type="entry name" value="Histidine kinase-like ATPase, C-terminal domain"/>
    <property type="match status" value="1"/>
</dbReference>
<feature type="transmembrane region" description="Helical" evidence="1">
    <location>
        <begin position="29"/>
        <end position="51"/>
    </location>
</feature>
<name>A0A370X5Y7_9GAMM</name>
<dbReference type="PANTHER" id="PTHR34220">
    <property type="entry name" value="SENSOR HISTIDINE KINASE YPDA"/>
    <property type="match status" value="1"/>
</dbReference>
<organism evidence="3 4">
    <name type="scientific">Dyella monticola</name>
    <dbReference type="NCBI Taxonomy" id="1927958"/>
    <lineage>
        <taxon>Bacteria</taxon>
        <taxon>Pseudomonadati</taxon>
        <taxon>Pseudomonadota</taxon>
        <taxon>Gammaproteobacteria</taxon>
        <taxon>Lysobacterales</taxon>
        <taxon>Rhodanobacteraceae</taxon>
        <taxon>Dyella</taxon>
    </lineage>
</organism>
<keyword evidence="3" id="KW-0418">Kinase</keyword>
<accession>A0A370X5Y7</accession>
<keyword evidence="4" id="KW-1185">Reference proteome</keyword>
<evidence type="ECO:0000259" key="2">
    <source>
        <dbReference type="Pfam" id="PF06580"/>
    </source>
</evidence>
<keyword evidence="1" id="KW-0812">Transmembrane</keyword>
<reference evidence="3 4" key="1">
    <citation type="submission" date="2018-07" db="EMBL/GenBank/DDBJ databases">
        <title>Dyella monticola sp. nov. and Dyella psychrodurans sp. nov. isolated from monsoon evergreen broad-leaved forest soil of Dinghu Mountain, China.</title>
        <authorList>
            <person name="Gao Z."/>
            <person name="Qiu L."/>
        </authorList>
    </citation>
    <scope>NUCLEOTIDE SEQUENCE [LARGE SCALE GENOMIC DNA]</scope>
    <source>
        <strain evidence="3 4">4G-K06</strain>
    </source>
</reference>
<comment type="caution">
    <text evidence="3">The sequence shown here is derived from an EMBL/GenBank/DDBJ whole genome shotgun (WGS) entry which is preliminary data.</text>
</comment>
<dbReference type="GO" id="GO:0016020">
    <property type="term" value="C:membrane"/>
    <property type="evidence" value="ECO:0007669"/>
    <property type="project" value="InterPro"/>
</dbReference>
<dbReference type="Pfam" id="PF06580">
    <property type="entry name" value="His_kinase"/>
    <property type="match status" value="1"/>
</dbReference>
<dbReference type="AlphaFoldDB" id="A0A370X5Y7"/>
<keyword evidence="3" id="KW-0808">Transferase</keyword>
<protein>
    <submittedName>
        <fullName evidence="3">Sensor histidine kinase</fullName>
    </submittedName>
</protein>
<proteinExistence type="predicted"/>
<evidence type="ECO:0000313" key="4">
    <source>
        <dbReference type="Proteomes" id="UP000254258"/>
    </source>
</evidence>